<keyword evidence="7" id="KW-0464">Manganese</keyword>
<evidence type="ECO:0000256" key="3">
    <source>
        <dbReference type="ARBA" id="ARBA00022692"/>
    </source>
</evidence>
<protein>
    <submittedName>
        <fullName evidence="11">Sulfatase-like hydrolase/transferase</fullName>
    </submittedName>
</protein>
<comment type="caution">
    <text evidence="11">The sequence shown here is derived from an EMBL/GenBank/DDBJ whole genome shotgun (WGS) entry which is preliminary data.</text>
</comment>
<keyword evidence="7" id="KW-0479">Metal-binding</keyword>
<dbReference type="Proteomes" id="UP000808349">
    <property type="component" value="Unassembled WGS sequence"/>
</dbReference>
<dbReference type="Gene3D" id="3.40.720.10">
    <property type="entry name" value="Alkaline Phosphatase, subunit A"/>
    <property type="match status" value="1"/>
</dbReference>
<feature type="binding site" evidence="8">
    <location>
        <position position="252"/>
    </location>
    <ligand>
        <name>Mn(2+)</name>
        <dbReference type="ChEBI" id="CHEBI:29035"/>
    </ligand>
</feature>
<dbReference type="InterPro" id="IPR012160">
    <property type="entry name" value="LtaS-like"/>
</dbReference>
<feature type="binding site" evidence="8">
    <location>
        <position position="292"/>
    </location>
    <ligand>
        <name>Mn(2+)</name>
        <dbReference type="ChEBI" id="CHEBI:29035"/>
    </ligand>
</feature>
<feature type="transmembrane region" description="Helical" evidence="9">
    <location>
        <begin position="147"/>
        <end position="165"/>
    </location>
</feature>
<evidence type="ECO:0000256" key="2">
    <source>
        <dbReference type="ARBA" id="ARBA00022475"/>
    </source>
</evidence>
<feature type="transmembrane region" description="Helical" evidence="9">
    <location>
        <begin position="68"/>
        <end position="87"/>
    </location>
</feature>
<dbReference type="GO" id="GO:0005886">
    <property type="term" value="C:plasma membrane"/>
    <property type="evidence" value="ECO:0007669"/>
    <property type="project" value="UniProtKB-SubCell"/>
</dbReference>
<evidence type="ECO:0000259" key="10">
    <source>
        <dbReference type="Pfam" id="PF00884"/>
    </source>
</evidence>
<dbReference type="Pfam" id="PF00884">
    <property type="entry name" value="Sulfatase"/>
    <property type="match status" value="1"/>
</dbReference>
<dbReference type="InterPro" id="IPR000917">
    <property type="entry name" value="Sulfatase_N"/>
</dbReference>
<keyword evidence="2" id="KW-1003">Cell membrane</keyword>
<comment type="subcellular location">
    <subcellularLocation>
        <location evidence="1">Cell membrane</location>
        <topology evidence="1">Multi-pass membrane protein</topology>
    </subcellularLocation>
</comment>
<dbReference type="GO" id="GO:0016787">
    <property type="term" value="F:hydrolase activity"/>
    <property type="evidence" value="ECO:0007669"/>
    <property type="project" value="UniProtKB-KW"/>
</dbReference>
<dbReference type="GO" id="GO:0046872">
    <property type="term" value="F:metal ion binding"/>
    <property type="evidence" value="ECO:0007669"/>
    <property type="project" value="UniProtKB-KW"/>
</dbReference>
<evidence type="ECO:0000256" key="4">
    <source>
        <dbReference type="ARBA" id="ARBA00022989"/>
    </source>
</evidence>
<feature type="binding site" evidence="7">
    <location>
        <position position="407"/>
    </location>
    <ligand>
        <name>substrate</name>
    </ligand>
</feature>
<gene>
    <name evidence="11" type="ORF">IPO85_03550</name>
</gene>
<dbReference type="CDD" id="cd16015">
    <property type="entry name" value="LTA_synthase"/>
    <property type="match status" value="1"/>
</dbReference>
<evidence type="ECO:0000256" key="5">
    <source>
        <dbReference type="ARBA" id="ARBA00023136"/>
    </source>
</evidence>
<keyword evidence="3 9" id="KW-0812">Transmembrane</keyword>
<accession>A0A9D7XCB6</accession>
<dbReference type="SUPFAM" id="SSF53649">
    <property type="entry name" value="Alkaline phosphatase-like"/>
    <property type="match status" value="1"/>
</dbReference>
<dbReference type="Gene3D" id="3.30.1120.80">
    <property type="match status" value="1"/>
</dbReference>
<sequence length="588" mass="67633">MSLCRLVFGFIQILNTQTITPILFLKSIFYGLYMDLSIYGYLMVLLCLIILMGHLLKWINIKKCISFYTYFVIFLMATIYGIDSILYQEWGFRIDDTFFNYIDKSNEAGKFISSNAVVYFLFYFTIFIVIGIYIIKWISALKPFNLSIKNGLIILLLIPMMIIPIRGGFGLAPMNPGKVYYSNNMFANHLAIHPLWNIMYMSLQNRKMATIPNHMTELEAKDHFDTLLLKNSNQTFQWLKTQEPDILLIILESFTANMLDAKYQGIEILPNLNVLKAHGIFMKNAYASGDRTDKGLAAIISSYPAQPQSSIIKYPSKAEQLPSIYKQLKMKKYRSSFYYGGDISFASMKSYLLGSSVDRIIDKYDFDASTYNAKWGVHDHILFEKLTQDLLKEPRPFIMTGLSLSSHPPYDIPDADVWNEKDETTLFVNAAHYTDKALGKMVEQLKQSERWDSLLIIIIADHGGRYPDKVSYCEPKKFSIPILFTGGAVSLDTVIQSYCSQTDISATLLRQMNISFEPFKYSQDIFSPQYSAFAYYAFNNGMGWMDSGGYRIYSNDKKDFIEQQGSCYFTEAYIKAYSQIVQKDFTEK</sequence>
<feature type="transmembrane region" description="Helical" evidence="9">
    <location>
        <begin position="7"/>
        <end position="32"/>
    </location>
</feature>
<evidence type="ECO:0000256" key="1">
    <source>
        <dbReference type="ARBA" id="ARBA00004651"/>
    </source>
</evidence>
<feature type="binding site" evidence="8">
    <location>
        <position position="461"/>
    </location>
    <ligand>
        <name>Mn(2+)</name>
        <dbReference type="ChEBI" id="CHEBI:29035"/>
    </ligand>
</feature>
<organism evidence="11 12">
    <name type="scientific">Candidatus Defluviibacterium haderslevense</name>
    <dbReference type="NCBI Taxonomy" id="2981993"/>
    <lineage>
        <taxon>Bacteria</taxon>
        <taxon>Pseudomonadati</taxon>
        <taxon>Bacteroidota</taxon>
        <taxon>Saprospiria</taxon>
        <taxon>Saprospirales</taxon>
        <taxon>Saprospiraceae</taxon>
        <taxon>Candidatus Defluviibacterium</taxon>
    </lineage>
</organism>
<feature type="transmembrane region" description="Helical" evidence="9">
    <location>
        <begin position="116"/>
        <end position="135"/>
    </location>
</feature>
<dbReference type="PANTHER" id="PTHR47371">
    <property type="entry name" value="LIPOTEICHOIC ACID SYNTHASE"/>
    <property type="match status" value="1"/>
</dbReference>
<evidence type="ECO:0000313" key="11">
    <source>
        <dbReference type="EMBL" id="MBK9716589.1"/>
    </source>
</evidence>
<feature type="binding site" evidence="8">
    <location>
        <position position="462"/>
    </location>
    <ligand>
        <name>Mn(2+)</name>
        <dbReference type="ChEBI" id="CHEBI:29035"/>
    </ligand>
</feature>
<keyword evidence="4 9" id="KW-1133">Transmembrane helix</keyword>
<feature type="active site" evidence="6">
    <location>
        <position position="292"/>
    </location>
</feature>
<keyword evidence="5 9" id="KW-0472">Membrane</keyword>
<evidence type="ECO:0000313" key="12">
    <source>
        <dbReference type="Proteomes" id="UP000808349"/>
    </source>
</evidence>
<dbReference type="AlphaFoldDB" id="A0A9D7XCB6"/>
<dbReference type="PANTHER" id="PTHR47371:SF3">
    <property type="entry name" value="PHOSPHOGLYCEROL TRANSFERASE I"/>
    <property type="match status" value="1"/>
</dbReference>
<feature type="transmembrane region" description="Helical" evidence="9">
    <location>
        <begin position="38"/>
        <end position="56"/>
    </location>
</feature>
<proteinExistence type="predicted"/>
<evidence type="ECO:0000256" key="8">
    <source>
        <dbReference type="PIRSR" id="PIRSR005091-3"/>
    </source>
</evidence>
<evidence type="ECO:0000256" key="7">
    <source>
        <dbReference type="PIRSR" id="PIRSR005091-2"/>
    </source>
</evidence>
<evidence type="ECO:0000256" key="9">
    <source>
        <dbReference type="SAM" id="Phobius"/>
    </source>
</evidence>
<feature type="domain" description="Sulfatase N-terminal" evidence="10">
    <location>
        <begin position="244"/>
        <end position="514"/>
    </location>
</feature>
<keyword evidence="11" id="KW-0378">Hydrolase</keyword>
<evidence type="ECO:0000256" key="6">
    <source>
        <dbReference type="PIRSR" id="PIRSR005091-1"/>
    </source>
</evidence>
<name>A0A9D7XCB6_9BACT</name>
<reference evidence="11 12" key="1">
    <citation type="submission" date="2020-10" db="EMBL/GenBank/DDBJ databases">
        <title>Connecting structure to function with the recovery of over 1000 high-quality activated sludge metagenome-assembled genomes encoding full-length rRNA genes using long-read sequencing.</title>
        <authorList>
            <person name="Singleton C.M."/>
            <person name="Petriglieri F."/>
            <person name="Kristensen J.M."/>
            <person name="Kirkegaard R.H."/>
            <person name="Michaelsen T.Y."/>
            <person name="Andersen M.H."/>
            <person name="Karst S.M."/>
            <person name="Dueholm M.S."/>
            <person name="Nielsen P.H."/>
            <person name="Albertsen M."/>
        </authorList>
    </citation>
    <scope>NUCLEOTIDE SEQUENCE [LARGE SCALE GENOMIC DNA]</scope>
    <source>
        <strain evidence="11">Ribe_18-Q3-R11-54_BAT3C.373</strain>
    </source>
</reference>
<dbReference type="PIRSF" id="PIRSF005091">
    <property type="entry name" value="Mmb_sulf_HI1246"/>
    <property type="match status" value="1"/>
</dbReference>
<dbReference type="InterPro" id="IPR050448">
    <property type="entry name" value="OpgB/LTA_synthase_biosynth"/>
</dbReference>
<dbReference type="EMBL" id="JADKFW010000004">
    <property type="protein sequence ID" value="MBK9716589.1"/>
    <property type="molecule type" value="Genomic_DNA"/>
</dbReference>
<dbReference type="InterPro" id="IPR017850">
    <property type="entry name" value="Alkaline_phosphatase_core_sf"/>
</dbReference>